<protein>
    <submittedName>
        <fullName evidence="1">Uncharacterized protein</fullName>
    </submittedName>
</protein>
<dbReference type="EMBL" id="JAJSOF020000015">
    <property type="protein sequence ID" value="KAJ4442177.1"/>
    <property type="molecule type" value="Genomic_DNA"/>
</dbReference>
<dbReference type="Proteomes" id="UP001148838">
    <property type="component" value="Unassembled WGS sequence"/>
</dbReference>
<evidence type="ECO:0000313" key="1">
    <source>
        <dbReference type="EMBL" id="KAJ4442177.1"/>
    </source>
</evidence>
<evidence type="ECO:0000313" key="2">
    <source>
        <dbReference type="Proteomes" id="UP001148838"/>
    </source>
</evidence>
<gene>
    <name evidence="1" type="ORF">ANN_12043</name>
</gene>
<accession>A0ABQ8T8K5</accession>
<proteinExistence type="predicted"/>
<keyword evidence="2" id="KW-1185">Reference proteome</keyword>
<organism evidence="1 2">
    <name type="scientific">Periplaneta americana</name>
    <name type="common">American cockroach</name>
    <name type="synonym">Blatta americana</name>
    <dbReference type="NCBI Taxonomy" id="6978"/>
    <lineage>
        <taxon>Eukaryota</taxon>
        <taxon>Metazoa</taxon>
        <taxon>Ecdysozoa</taxon>
        <taxon>Arthropoda</taxon>
        <taxon>Hexapoda</taxon>
        <taxon>Insecta</taxon>
        <taxon>Pterygota</taxon>
        <taxon>Neoptera</taxon>
        <taxon>Polyneoptera</taxon>
        <taxon>Dictyoptera</taxon>
        <taxon>Blattodea</taxon>
        <taxon>Blattoidea</taxon>
        <taxon>Blattidae</taxon>
        <taxon>Blattinae</taxon>
        <taxon>Periplaneta</taxon>
    </lineage>
</organism>
<name>A0ABQ8T8K5_PERAM</name>
<sequence length="124" mass="14256">MGLVSTQHSDVFEELHTSYPTIRHLRIQHVLSNDQTSPYSVRPVYVVTYAFKWSQRKNSQGARSYRNLDNLSAIACLRADGSGGRTTYCLSPHLQEYTRSVFVQVISSLMLNLWYEMKPPELES</sequence>
<reference evidence="1 2" key="1">
    <citation type="journal article" date="2022" name="Allergy">
        <title>Genome assembly and annotation of Periplaneta americana reveal a comprehensive cockroach allergen profile.</title>
        <authorList>
            <person name="Wang L."/>
            <person name="Xiong Q."/>
            <person name="Saelim N."/>
            <person name="Wang L."/>
            <person name="Nong W."/>
            <person name="Wan A.T."/>
            <person name="Shi M."/>
            <person name="Liu X."/>
            <person name="Cao Q."/>
            <person name="Hui J.H.L."/>
            <person name="Sookrung N."/>
            <person name="Leung T.F."/>
            <person name="Tungtrongchitr A."/>
            <person name="Tsui S.K.W."/>
        </authorList>
    </citation>
    <scope>NUCLEOTIDE SEQUENCE [LARGE SCALE GENOMIC DNA]</scope>
    <source>
        <strain evidence="1">PWHHKU_190912</strain>
    </source>
</reference>
<comment type="caution">
    <text evidence="1">The sequence shown here is derived from an EMBL/GenBank/DDBJ whole genome shotgun (WGS) entry which is preliminary data.</text>
</comment>